<name>A0AAU2JKM5_9ACTN</name>
<feature type="transmembrane region" description="Helical" evidence="7">
    <location>
        <begin position="301"/>
        <end position="323"/>
    </location>
</feature>
<dbReference type="AlphaFoldDB" id="A0AAU2JKM5"/>
<feature type="transmembrane region" description="Helical" evidence="7">
    <location>
        <begin position="971"/>
        <end position="994"/>
    </location>
</feature>
<protein>
    <submittedName>
        <fullName evidence="9">ABC transporter permease</fullName>
    </submittedName>
</protein>
<dbReference type="GO" id="GO:0022857">
    <property type="term" value="F:transmembrane transporter activity"/>
    <property type="evidence" value="ECO:0007669"/>
    <property type="project" value="TreeGrafter"/>
</dbReference>
<dbReference type="GO" id="GO:0005886">
    <property type="term" value="C:plasma membrane"/>
    <property type="evidence" value="ECO:0007669"/>
    <property type="project" value="UniProtKB-SubCell"/>
</dbReference>
<evidence type="ECO:0000256" key="1">
    <source>
        <dbReference type="ARBA" id="ARBA00004651"/>
    </source>
</evidence>
<keyword evidence="4 7" id="KW-1133">Transmembrane helix</keyword>
<feature type="domain" description="ABC3 transporter permease C-terminal" evidence="8">
    <location>
        <begin position="975"/>
        <end position="1084"/>
    </location>
</feature>
<dbReference type="PANTHER" id="PTHR30572">
    <property type="entry name" value="MEMBRANE COMPONENT OF TRANSPORTER-RELATED"/>
    <property type="match status" value="1"/>
</dbReference>
<accession>A0AAU2JKM5</accession>
<keyword evidence="2" id="KW-1003">Cell membrane</keyword>
<keyword evidence="5 7" id="KW-0472">Membrane</keyword>
<evidence type="ECO:0000256" key="6">
    <source>
        <dbReference type="ARBA" id="ARBA00038076"/>
    </source>
</evidence>
<feature type="transmembrane region" description="Helical" evidence="7">
    <location>
        <begin position="344"/>
        <end position="371"/>
    </location>
</feature>
<feature type="transmembrane region" description="Helical" evidence="7">
    <location>
        <begin position="539"/>
        <end position="559"/>
    </location>
</feature>
<gene>
    <name evidence="9" type="ORF">OG327_00915</name>
</gene>
<reference evidence="9" key="1">
    <citation type="submission" date="2022-10" db="EMBL/GenBank/DDBJ databases">
        <title>The complete genomes of actinobacterial strains from the NBC collection.</title>
        <authorList>
            <person name="Joergensen T.S."/>
            <person name="Alvarez Arevalo M."/>
            <person name="Sterndorff E.B."/>
            <person name="Faurdal D."/>
            <person name="Vuksanovic O."/>
            <person name="Mourched A.-S."/>
            <person name="Charusanti P."/>
            <person name="Shaw S."/>
            <person name="Blin K."/>
            <person name="Weber T."/>
        </authorList>
    </citation>
    <scope>NUCLEOTIDE SEQUENCE</scope>
    <source>
        <strain evidence="9">NBC_00049</strain>
    </source>
</reference>
<feature type="transmembrane region" description="Helical" evidence="7">
    <location>
        <begin position="1023"/>
        <end position="1046"/>
    </location>
</feature>
<dbReference type="Pfam" id="PF02687">
    <property type="entry name" value="FtsX"/>
    <property type="match status" value="1"/>
</dbReference>
<feature type="transmembrane region" description="Helical" evidence="7">
    <location>
        <begin position="430"/>
        <end position="452"/>
    </location>
</feature>
<sequence>MLGFVVRRLRGRLPLAAAVLLTVLITTTVLTALFAFTRGVGEAGLRQDLQGPGHSRTTVLMTAEHPAAARPEDDETVRAFAAELFGRFPVGVETLARSRPYGLPGARTSGKDADLTLLASLDRQRVRLLAGQWPQAVGGPGPDRLPVAVPRAAMARLGLTEAALPAEARLDDRYGGAPLTVLVTGVYRAADPEAPYWRLDPLGGRELQVSSFTTYGPLLVDDSAFTVGGLPQNSRGALITPDFATVHAAETEAIRGRAAGLVTGASPGDGLVSPAGFQTKTELPLLLGELRSGQLVARSSLLVGALQLAVLAAAALLLVARLLADRQEPEHVLLTARGASRLRLGALSTAESLLLALPAAVLAPLLTPPLLSLLAGFGPLSRVPLDTSGTWLSWPVAAVCALGCVLLTALPAVLRGAGAAALRHSSRRQALVAGAVRSGADLALVAIAALAYQQLAQYSGNPHGPGAADGAPTEGALGVDPVLVAAPTLALCAGTLLVLRLLPFAARLGGRMAARGRGLGPALVGWQLARRPRRASGPVLLLVLAVSSGVLALGHHTAWTDSQRDQADFATAGGLRISGSDLAPLGRGGRYASLPGGERVIPVIRTEQSLPGGRAGQVLALDAAGVAERVPLRADLRDGRPMRDLFAPLAVGAASGDRGIALPGNPRRIDLDLTVHTPDRAGSPGLGLLLRDRFGVTYRSPMFRLPPAGETTVSMNVDSLAGAPLGSAAAPLSLAGLVLSYGLDFNPAAVPGAPKDTGPGTPGELTVRRLAVAGSADGAAEPVAVPGGSPEWTLKAPGLSGAPAAELLPAQEAPGGPALLRLRYRGGTDTAGGVQVGLLPGAAPAAEVPAVATRSYLAAVGADVGDVIRVPLGGAAVPVRITAAVGSLPVAGDTALAVDLASAGRLLAADTVGELPAPSEWWLPAAGRGDTAPARAAAELRASAGSQRVELREEAAAALLDDPLSVGPQSALAALAVACAVLAAIGFGASAAAARRERSREFAVLVALGASRRALGRTAAAETGVLVGLGTVVGLGLGAAIVHLVVPLVVLTPAARRPVPEVLVDLPTAPTVLIAAAIAAVPLLSARFGRRRDRTVQGTAERLLEEM</sequence>
<proteinExistence type="inferred from homology"/>
<evidence type="ECO:0000256" key="2">
    <source>
        <dbReference type="ARBA" id="ARBA00022475"/>
    </source>
</evidence>
<feature type="transmembrane region" description="Helical" evidence="7">
    <location>
        <begin position="1066"/>
        <end position="1084"/>
    </location>
</feature>
<evidence type="ECO:0000256" key="3">
    <source>
        <dbReference type="ARBA" id="ARBA00022692"/>
    </source>
</evidence>
<evidence type="ECO:0000313" key="9">
    <source>
        <dbReference type="EMBL" id="WTU72008.1"/>
    </source>
</evidence>
<comment type="subcellular location">
    <subcellularLocation>
        <location evidence="1">Cell membrane</location>
        <topology evidence="1">Multi-pass membrane protein</topology>
    </subcellularLocation>
</comment>
<feature type="transmembrane region" description="Helical" evidence="7">
    <location>
        <begin position="391"/>
        <end position="410"/>
    </location>
</feature>
<evidence type="ECO:0000259" key="8">
    <source>
        <dbReference type="Pfam" id="PF02687"/>
    </source>
</evidence>
<comment type="similarity">
    <text evidence="6">Belongs to the ABC-4 integral membrane protein family.</text>
</comment>
<evidence type="ECO:0000256" key="5">
    <source>
        <dbReference type="ARBA" id="ARBA00023136"/>
    </source>
</evidence>
<feature type="transmembrane region" description="Helical" evidence="7">
    <location>
        <begin position="482"/>
        <end position="502"/>
    </location>
</feature>
<dbReference type="InterPro" id="IPR050250">
    <property type="entry name" value="Macrolide_Exporter_MacB"/>
</dbReference>
<dbReference type="PANTHER" id="PTHR30572:SF4">
    <property type="entry name" value="ABC TRANSPORTER PERMEASE YTRF"/>
    <property type="match status" value="1"/>
</dbReference>
<evidence type="ECO:0000256" key="7">
    <source>
        <dbReference type="SAM" id="Phobius"/>
    </source>
</evidence>
<evidence type="ECO:0000256" key="4">
    <source>
        <dbReference type="ARBA" id="ARBA00022989"/>
    </source>
</evidence>
<dbReference type="EMBL" id="CP108264">
    <property type="protein sequence ID" value="WTU72008.1"/>
    <property type="molecule type" value="Genomic_DNA"/>
</dbReference>
<dbReference type="InterPro" id="IPR003838">
    <property type="entry name" value="ABC3_permease_C"/>
</dbReference>
<organism evidence="9">
    <name type="scientific">Streptomyces sp. NBC_00049</name>
    <dbReference type="NCBI Taxonomy" id="2903617"/>
    <lineage>
        <taxon>Bacteria</taxon>
        <taxon>Bacillati</taxon>
        <taxon>Actinomycetota</taxon>
        <taxon>Actinomycetes</taxon>
        <taxon>Kitasatosporales</taxon>
        <taxon>Streptomycetaceae</taxon>
        <taxon>Streptomyces</taxon>
    </lineage>
</organism>
<keyword evidence="3 7" id="KW-0812">Transmembrane</keyword>